<keyword evidence="3" id="KW-0732">Signal</keyword>
<dbReference type="SUPFAM" id="SSF53850">
    <property type="entry name" value="Periplasmic binding protein-like II"/>
    <property type="match status" value="1"/>
</dbReference>
<dbReference type="Gene3D" id="3.40.190.10">
    <property type="entry name" value="Periplasmic binding protein-like II"/>
    <property type="match status" value="2"/>
</dbReference>
<evidence type="ECO:0000256" key="3">
    <source>
        <dbReference type="ARBA" id="ARBA00022729"/>
    </source>
</evidence>
<comment type="similarity">
    <text evidence="2">Belongs to the bacterial solute-binding protein SsuA/TauA family.</text>
</comment>
<dbReference type="RefSeq" id="WP_317996920.1">
    <property type="nucleotide sequence ID" value="NZ_AP025523.1"/>
</dbReference>
<proteinExistence type="inferred from homology"/>
<gene>
    <name evidence="5" type="ORF">WPS_11840</name>
</gene>
<dbReference type="Proteomes" id="UP001317532">
    <property type="component" value="Chromosome"/>
</dbReference>
<dbReference type="GO" id="GO:0042597">
    <property type="term" value="C:periplasmic space"/>
    <property type="evidence" value="ECO:0007669"/>
    <property type="project" value="UniProtKB-SubCell"/>
</dbReference>
<dbReference type="AlphaFoldDB" id="A0AAN2C9E7"/>
<evidence type="ECO:0000259" key="4">
    <source>
        <dbReference type="Pfam" id="PF09084"/>
    </source>
</evidence>
<evidence type="ECO:0000313" key="6">
    <source>
        <dbReference type="Proteomes" id="UP001317532"/>
    </source>
</evidence>
<accession>A0AAN2C9E7</accession>
<keyword evidence="6" id="KW-1185">Reference proteome</keyword>
<dbReference type="InterPro" id="IPR015168">
    <property type="entry name" value="SsuA/THI5"/>
</dbReference>
<evidence type="ECO:0000256" key="1">
    <source>
        <dbReference type="ARBA" id="ARBA00004418"/>
    </source>
</evidence>
<evidence type="ECO:0000256" key="2">
    <source>
        <dbReference type="ARBA" id="ARBA00010742"/>
    </source>
</evidence>
<name>A0AAN2C9E7_UNVUL</name>
<dbReference type="KEGG" id="vab:WPS_11840"/>
<sequence length="320" mass="34323">MDRSLFIASLAAATAPQIVPRRTEELQPLRAAIGQRGAWDTMIVPQGVEEGIFRRAGLDVQPTFTAGGSDTLQAVTTGSADVGIGVGTTGAIGAFAKGAPLRIISGEFTGASDIFFYVRADSSIRSMAQMQGRTLGFSRPGSSSFIAAHLLATRANVVPSFVPSGETAATFTQVMSGQLDAGWAVPPLVLDALRDGKVRILARASELPDLRHQTIRVNVANATYARDRHDLLARFVGAYRETVAWMYRDRRAALARYARYNGIAPAIAADALGFYPQAAVATLSIAGFRRSLDDALAYKNITKPLDADQVRDLFDVVYTR</sequence>
<dbReference type="EMBL" id="AP025523">
    <property type="protein sequence ID" value="BDE05908.1"/>
    <property type="molecule type" value="Genomic_DNA"/>
</dbReference>
<comment type="subcellular location">
    <subcellularLocation>
        <location evidence="1">Periplasm</location>
    </subcellularLocation>
</comment>
<dbReference type="PANTHER" id="PTHR30024">
    <property type="entry name" value="ALIPHATIC SULFONATES-BINDING PROTEIN-RELATED"/>
    <property type="match status" value="1"/>
</dbReference>
<organism evidence="5 6">
    <name type="scientific">Vulcanimicrobium alpinum</name>
    <dbReference type="NCBI Taxonomy" id="3016050"/>
    <lineage>
        <taxon>Bacteria</taxon>
        <taxon>Bacillati</taxon>
        <taxon>Vulcanimicrobiota</taxon>
        <taxon>Vulcanimicrobiia</taxon>
        <taxon>Vulcanimicrobiales</taxon>
        <taxon>Vulcanimicrobiaceae</taxon>
        <taxon>Vulcanimicrobium</taxon>
    </lineage>
</organism>
<dbReference type="Pfam" id="PF09084">
    <property type="entry name" value="NMT1"/>
    <property type="match status" value="1"/>
</dbReference>
<protein>
    <recommendedName>
        <fullName evidence="4">SsuA/THI5-like domain-containing protein</fullName>
    </recommendedName>
</protein>
<reference evidence="5 6" key="1">
    <citation type="journal article" date="2022" name="ISME Commun">
        <title>Vulcanimicrobium alpinus gen. nov. sp. nov., the first cultivated representative of the candidate phylum 'Eremiobacterota', is a metabolically versatile aerobic anoxygenic phototroph.</title>
        <authorList>
            <person name="Yabe S."/>
            <person name="Muto K."/>
            <person name="Abe K."/>
            <person name="Yokota A."/>
            <person name="Staudigel H."/>
            <person name="Tebo B.M."/>
        </authorList>
    </citation>
    <scope>NUCLEOTIDE SEQUENCE [LARGE SCALE GENOMIC DNA]</scope>
    <source>
        <strain evidence="5 6">WC8-2</strain>
    </source>
</reference>
<feature type="domain" description="SsuA/THI5-like" evidence="4">
    <location>
        <begin position="49"/>
        <end position="249"/>
    </location>
</feature>
<evidence type="ECO:0000313" key="5">
    <source>
        <dbReference type="EMBL" id="BDE05908.1"/>
    </source>
</evidence>
<dbReference type="PANTHER" id="PTHR30024:SF47">
    <property type="entry name" value="TAURINE-BINDING PERIPLASMIC PROTEIN"/>
    <property type="match status" value="1"/>
</dbReference>